<proteinExistence type="predicted"/>
<dbReference type="Proteomes" id="UP000276254">
    <property type="component" value="Chromosome"/>
</dbReference>
<keyword evidence="2" id="KW-1185">Reference proteome</keyword>
<organism evidence="1 2">
    <name type="scientific">Sphingomonas paeninsulae</name>
    <dbReference type="NCBI Taxonomy" id="2319844"/>
    <lineage>
        <taxon>Bacteria</taxon>
        <taxon>Pseudomonadati</taxon>
        <taxon>Pseudomonadota</taxon>
        <taxon>Alphaproteobacteria</taxon>
        <taxon>Sphingomonadales</taxon>
        <taxon>Sphingomonadaceae</taxon>
        <taxon>Sphingomonas</taxon>
    </lineage>
</organism>
<name>A0A494TC30_SPHPE</name>
<accession>A0A494TC30</accession>
<dbReference type="AlphaFoldDB" id="A0A494TC30"/>
<evidence type="ECO:0000313" key="2">
    <source>
        <dbReference type="Proteomes" id="UP000276254"/>
    </source>
</evidence>
<evidence type="ECO:0000313" key="1">
    <source>
        <dbReference type="EMBL" id="AYJ87009.1"/>
    </source>
</evidence>
<sequence>MELALDQATILRDRAASERAAAAATTLPQRRAMHERAAEAWDTMAFQIEDTSERAAVNKAAKGQ</sequence>
<reference evidence="1 2" key="1">
    <citation type="submission" date="2018-09" db="EMBL/GenBank/DDBJ databases">
        <title>Sphingomonas peninsula sp. nov., isolated from fildes peninsula, Antarctic soil.</title>
        <authorList>
            <person name="Yingchao G."/>
        </authorList>
    </citation>
    <scope>NUCLEOTIDE SEQUENCE [LARGE SCALE GENOMIC DNA]</scope>
    <source>
        <strain evidence="1 2">YZ-8</strain>
    </source>
</reference>
<protein>
    <submittedName>
        <fullName evidence="1">Uncharacterized protein</fullName>
    </submittedName>
</protein>
<dbReference type="KEGG" id="spha:D3Y57_15005"/>
<dbReference type="EMBL" id="CP032829">
    <property type="protein sequence ID" value="AYJ87009.1"/>
    <property type="molecule type" value="Genomic_DNA"/>
</dbReference>
<gene>
    <name evidence="1" type="ORF">D3Y57_15005</name>
</gene>